<evidence type="ECO:0008006" key="4">
    <source>
        <dbReference type="Google" id="ProtNLM"/>
    </source>
</evidence>
<feature type="compositionally biased region" description="Basic and acidic residues" evidence="1">
    <location>
        <begin position="178"/>
        <end position="190"/>
    </location>
</feature>
<feature type="region of interest" description="Disordered" evidence="1">
    <location>
        <begin position="443"/>
        <end position="496"/>
    </location>
</feature>
<reference evidence="2 3" key="1">
    <citation type="journal article" date="2018" name="New Phytol.">
        <title>Comparative genomics and transcriptomics depict ericoid mycorrhizal fungi as versatile saprotrophs and plant mutualists.</title>
        <authorList>
            <person name="Martino E."/>
            <person name="Morin E."/>
            <person name="Grelet G.A."/>
            <person name="Kuo A."/>
            <person name="Kohler A."/>
            <person name="Daghino S."/>
            <person name="Barry K.W."/>
            <person name="Cichocki N."/>
            <person name="Clum A."/>
            <person name="Dockter R.B."/>
            <person name="Hainaut M."/>
            <person name="Kuo R.C."/>
            <person name="LaButti K."/>
            <person name="Lindahl B.D."/>
            <person name="Lindquist E.A."/>
            <person name="Lipzen A."/>
            <person name="Khouja H.R."/>
            <person name="Magnuson J."/>
            <person name="Murat C."/>
            <person name="Ohm R.A."/>
            <person name="Singer S.W."/>
            <person name="Spatafora J.W."/>
            <person name="Wang M."/>
            <person name="Veneault-Fourrey C."/>
            <person name="Henrissat B."/>
            <person name="Grigoriev I.V."/>
            <person name="Martin F.M."/>
            <person name="Perotto S."/>
        </authorList>
    </citation>
    <scope>NUCLEOTIDE SEQUENCE [LARGE SCALE GENOMIC DNA]</scope>
    <source>
        <strain evidence="2 3">ATCC 22711</strain>
    </source>
</reference>
<dbReference type="AlphaFoldDB" id="A0A2T3B8U0"/>
<accession>A0A2T3B8U0</accession>
<feature type="compositionally biased region" description="Basic and acidic residues" evidence="1">
    <location>
        <begin position="447"/>
        <end position="466"/>
    </location>
</feature>
<dbReference type="InParanoid" id="A0A2T3B8U0"/>
<dbReference type="EMBL" id="KZ679008">
    <property type="protein sequence ID" value="PSS23252.1"/>
    <property type="molecule type" value="Genomic_DNA"/>
</dbReference>
<protein>
    <recommendedName>
        <fullName evidence="4">F-box domain-containing protein</fullName>
    </recommendedName>
</protein>
<feature type="compositionally biased region" description="Polar residues" evidence="1">
    <location>
        <begin position="251"/>
        <end position="263"/>
    </location>
</feature>
<feature type="compositionally biased region" description="Polar residues" evidence="1">
    <location>
        <begin position="392"/>
        <end position="401"/>
    </location>
</feature>
<feature type="compositionally biased region" description="Acidic residues" evidence="1">
    <location>
        <begin position="901"/>
        <end position="920"/>
    </location>
</feature>
<evidence type="ECO:0000313" key="2">
    <source>
        <dbReference type="EMBL" id="PSS23252.1"/>
    </source>
</evidence>
<dbReference type="STRING" id="857342.A0A2T3B8U0"/>
<evidence type="ECO:0000256" key="1">
    <source>
        <dbReference type="SAM" id="MobiDB-lite"/>
    </source>
</evidence>
<evidence type="ECO:0000313" key="3">
    <source>
        <dbReference type="Proteomes" id="UP000241818"/>
    </source>
</evidence>
<feature type="compositionally biased region" description="Polar residues" evidence="1">
    <location>
        <begin position="104"/>
        <end position="120"/>
    </location>
</feature>
<feature type="compositionally biased region" description="Basic and acidic residues" evidence="1">
    <location>
        <begin position="939"/>
        <end position="958"/>
    </location>
</feature>
<organism evidence="2 3">
    <name type="scientific">Amorphotheca resinae ATCC 22711</name>
    <dbReference type="NCBI Taxonomy" id="857342"/>
    <lineage>
        <taxon>Eukaryota</taxon>
        <taxon>Fungi</taxon>
        <taxon>Dikarya</taxon>
        <taxon>Ascomycota</taxon>
        <taxon>Pezizomycotina</taxon>
        <taxon>Leotiomycetes</taxon>
        <taxon>Helotiales</taxon>
        <taxon>Amorphothecaceae</taxon>
        <taxon>Amorphotheca</taxon>
    </lineage>
</organism>
<feature type="region of interest" description="Disordered" evidence="1">
    <location>
        <begin position="901"/>
        <end position="922"/>
    </location>
</feature>
<feature type="region of interest" description="Disordered" evidence="1">
    <location>
        <begin position="48"/>
        <end position="428"/>
    </location>
</feature>
<feature type="region of interest" description="Disordered" evidence="1">
    <location>
        <begin position="506"/>
        <end position="525"/>
    </location>
</feature>
<dbReference type="RefSeq" id="XP_024723298.1">
    <property type="nucleotide sequence ID" value="XM_024867394.1"/>
</dbReference>
<feature type="compositionally biased region" description="Polar residues" evidence="1">
    <location>
        <begin position="295"/>
        <end position="341"/>
    </location>
</feature>
<feature type="compositionally biased region" description="Low complexity" evidence="1">
    <location>
        <begin position="270"/>
        <end position="285"/>
    </location>
</feature>
<dbReference type="GeneID" id="36575475"/>
<feature type="compositionally biased region" description="Polar residues" evidence="1">
    <location>
        <begin position="367"/>
        <end position="382"/>
    </location>
</feature>
<feature type="compositionally biased region" description="Polar residues" evidence="1">
    <location>
        <begin position="213"/>
        <end position="233"/>
    </location>
</feature>
<proteinExistence type="predicted"/>
<feature type="region of interest" description="Disordered" evidence="1">
    <location>
        <begin position="1"/>
        <end position="28"/>
    </location>
</feature>
<name>A0A2T3B8U0_AMORE</name>
<gene>
    <name evidence="2" type="ORF">M430DRAFT_40444</name>
</gene>
<sequence>MNIFLGDESTGEDGQPSPNDRLSQDALHVSFSSNQRSIISDQALSAGGLGLSFSDAQPREVNSGRSSGLETSSSSSQTRGARSDSTNAGFAEGQPIAIRGGRPNSATARFSPLSSDQPRQLSGEGPDSTTPDLSADRLPTIRAPRPDQSISQFPDFSTARPRQVNDTIASFPVYHSRGFGDRGPRARRDSFSSLGLSPSPPPREVNSERSGGLNASSQNQPPTVNTERQGSMHNSSSSNQWSAPRGRETSSRGLNAFSSNQSRGRQRYRSASPDDSSSSSQASSSYMSIYGPDANSGSSVNQPSISQPSMNHPSMNHPSTNHPSMNQPTTSQPREASSSGTVGREGPNRQRSHGTANRRPLPRSANDDTATENTMNANSTAGASGGRRDVIQDQQQSTPTQAGYGVGESSSQPTPSVLAPQLARYGQRKPKVEGLVDYGLSDNFDADPSKEVPDKLVDGGVIHDRPVLPGDANEEIDEEEKARRAKAQKTKEEDEEMLKAGIEANKKNYDDGPTAEDAEKARNGMSKEEFAKKMNIDVKTLEENEKTLDALEKARAKMSEEELAVFGIKLDLEYLQTDPKDQDDDEIPESGEQERVPYTADFFANLGDYPEIIMEIAKYLRPKDLVLLFSMSLTFNETIKGFFSHTMLTSAAYHAPESARIFPFKFYADLCVLDPAGRPHPMRPWEVRMVPSPRWLKMVVHREKTIRDILAMMAREGHRMPSGMGLSLKKMWLLMDVSTSAQRVQLLHSPFFTGKDLYNMQMFFVKLDMRFNDPIDGPGDDALRKLMLGQRSLTTLCKLLKREICRDPVDIIKMAVRYAYRVVPQLRGLPMFGIPPQDIGTGHLEGWGKGRVHLLRPDELVIRESVRRGLGLKDHIMGMFLWGYVDPMTGLDIEVTEEEMYMSEDEDQDSSSDQEVEEDERMDKVVMRRLLQKVMNRLSEQEGGKQEGGEEKQERSEETGNGDVIMDD</sequence>
<feature type="compositionally biased region" description="Low complexity" evidence="1">
    <location>
        <begin position="63"/>
        <end position="85"/>
    </location>
</feature>
<keyword evidence="3" id="KW-1185">Reference proteome</keyword>
<dbReference type="Proteomes" id="UP000241818">
    <property type="component" value="Unassembled WGS sequence"/>
</dbReference>
<dbReference type="OrthoDB" id="4966at2759"/>
<feature type="region of interest" description="Disordered" evidence="1">
    <location>
        <begin position="936"/>
        <end position="968"/>
    </location>
</feature>